<dbReference type="Pfam" id="PF00447">
    <property type="entry name" value="HSF_DNA-bind"/>
    <property type="match status" value="1"/>
</dbReference>
<feature type="compositionally biased region" description="Basic and acidic residues" evidence="8">
    <location>
        <begin position="281"/>
        <end position="313"/>
    </location>
</feature>
<dbReference type="STRING" id="109895.A0A507E4U7"/>
<comment type="similarity">
    <text evidence="2 7">Belongs to the HSF family.</text>
</comment>
<dbReference type="PANTHER" id="PTHR10015">
    <property type="entry name" value="HEAT SHOCK TRANSCRIPTION FACTOR"/>
    <property type="match status" value="1"/>
</dbReference>
<evidence type="ECO:0000256" key="8">
    <source>
        <dbReference type="SAM" id="MobiDB-lite"/>
    </source>
</evidence>
<dbReference type="FunFam" id="1.10.10.10:FF:000027">
    <property type="entry name" value="Heat shock transcription factor 1"/>
    <property type="match status" value="1"/>
</dbReference>
<dbReference type="PRINTS" id="PR00056">
    <property type="entry name" value="HSFDOMAIN"/>
</dbReference>
<reference evidence="10 11" key="1">
    <citation type="journal article" date="2019" name="Sci. Rep.">
        <title>Comparative genomics of chytrid fungi reveal insights into the obligate biotrophic and pathogenic lifestyle of Synchytrium endobioticum.</title>
        <authorList>
            <person name="van de Vossenberg B.T.L.H."/>
            <person name="Warris S."/>
            <person name="Nguyen H.D.T."/>
            <person name="van Gent-Pelzer M.P.E."/>
            <person name="Joly D.L."/>
            <person name="van de Geest H.C."/>
            <person name="Bonants P.J.M."/>
            <person name="Smith D.S."/>
            <person name="Levesque C.A."/>
            <person name="van der Lee T.A.J."/>
        </authorList>
    </citation>
    <scope>NUCLEOTIDE SEQUENCE [LARGE SCALE GENOMIC DNA]</scope>
    <source>
        <strain evidence="10 11">CBS 809.83</strain>
    </source>
</reference>
<keyword evidence="6" id="KW-0539">Nucleus</keyword>
<evidence type="ECO:0000259" key="9">
    <source>
        <dbReference type="SMART" id="SM00415"/>
    </source>
</evidence>
<protein>
    <recommendedName>
        <fullName evidence="9">HSF-type DNA-binding domain-containing protein</fullName>
    </recommendedName>
</protein>
<keyword evidence="5" id="KW-0804">Transcription</keyword>
<dbReference type="Gene3D" id="1.10.10.10">
    <property type="entry name" value="Winged helix-like DNA-binding domain superfamily/Winged helix DNA-binding domain"/>
    <property type="match status" value="1"/>
</dbReference>
<feature type="compositionally biased region" description="Basic and acidic residues" evidence="8">
    <location>
        <begin position="84"/>
        <end position="101"/>
    </location>
</feature>
<evidence type="ECO:0000313" key="10">
    <source>
        <dbReference type="EMBL" id="TPX59099.1"/>
    </source>
</evidence>
<comment type="caution">
    <text evidence="10">The sequence shown here is derived from an EMBL/GenBank/DDBJ whole genome shotgun (WGS) entry which is preliminary data.</text>
</comment>
<feature type="compositionally biased region" description="Basic and acidic residues" evidence="8">
    <location>
        <begin position="361"/>
        <end position="400"/>
    </location>
</feature>
<dbReference type="SUPFAM" id="SSF46785">
    <property type="entry name" value="Winged helix' DNA-binding domain"/>
    <property type="match status" value="1"/>
</dbReference>
<evidence type="ECO:0000256" key="3">
    <source>
        <dbReference type="ARBA" id="ARBA00023015"/>
    </source>
</evidence>
<proteinExistence type="inferred from homology"/>
<feature type="region of interest" description="Disordered" evidence="8">
    <location>
        <begin position="76"/>
        <end position="101"/>
    </location>
</feature>
<dbReference type="InterPro" id="IPR036388">
    <property type="entry name" value="WH-like_DNA-bd_sf"/>
</dbReference>
<dbReference type="PANTHER" id="PTHR10015:SF427">
    <property type="entry name" value="HEAT SHOCK FACTOR PROTEIN"/>
    <property type="match status" value="1"/>
</dbReference>
<evidence type="ECO:0000256" key="4">
    <source>
        <dbReference type="ARBA" id="ARBA00023125"/>
    </source>
</evidence>
<evidence type="ECO:0000313" key="11">
    <source>
        <dbReference type="Proteomes" id="UP000318582"/>
    </source>
</evidence>
<organism evidence="10 11">
    <name type="scientific">Powellomyces hirtus</name>
    <dbReference type="NCBI Taxonomy" id="109895"/>
    <lineage>
        <taxon>Eukaryota</taxon>
        <taxon>Fungi</taxon>
        <taxon>Fungi incertae sedis</taxon>
        <taxon>Chytridiomycota</taxon>
        <taxon>Chytridiomycota incertae sedis</taxon>
        <taxon>Chytridiomycetes</taxon>
        <taxon>Spizellomycetales</taxon>
        <taxon>Powellomycetaceae</taxon>
        <taxon>Powellomyces</taxon>
    </lineage>
</organism>
<dbReference type="InterPro" id="IPR000232">
    <property type="entry name" value="HSF_DNA-bd"/>
</dbReference>
<dbReference type="EMBL" id="QEAQ01000029">
    <property type="protein sequence ID" value="TPX59099.1"/>
    <property type="molecule type" value="Genomic_DNA"/>
</dbReference>
<keyword evidence="4" id="KW-0238">DNA-binding</keyword>
<feature type="compositionally biased region" description="Polar residues" evidence="8">
    <location>
        <begin position="163"/>
        <end position="173"/>
    </location>
</feature>
<dbReference type="GO" id="GO:0003700">
    <property type="term" value="F:DNA-binding transcription factor activity"/>
    <property type="evidence" value="ECO:0007669"/>
    <property type="project" value="InterPro"/>
</dbReference>
<keyword evidence="11" id="KW-1185">Reference proteome</keyword>
<evidence type="ECO:0000256" key="1">
    <source>
        <dbReference type="ARBA" id="ARBA00004123"/>
    </source>
</evidence>
<evidence type="ECO:0000256" key="2">
    <source>
        <dbReference type="ARBA" id="ARBA00006403"/>
    </source>
</evidence>
<dbReference type="Proteomes" id="UP000318582">
    <property type="component" value="Unassembled WGS sequence"/>
</dbReference>
<feature type="domain" description="HSF-type DNA-binding" evidence="9">
    <location>
        <begin position="3"/>
        <end position="118"/>
    </location>
</feature>
<evidence type="ECO:0000256" key="7">
    <source>
        <dbReference type="RuleBase" id="RU004020"/>
    </source>
</evidence>
<dbReference type="InterPro" id="IPR036390">
    <property type="entry name" value="WH_DNA-bd_sf"/>
</dbReference>
<gene>
    <name evidence="10" type="ORF">PhCBS80983_g02732</name>
</gene>
<dbReference type="GO" id="GO:0005634">
    <property type="term" value="C:nucleus"/>
    <property type="evidence" value="ECO:0007669"/>
    <property type="project" value="UniProtKB-SubCell"/>
</dbReference>
<evidence type="ECO:0000256" key="5">
    <source>
        <dbReference type="ARBA" id="ARBA00023163"/>
    </source>
</evidence>
<dbReference type="SMART" id="SM00415">
    <property type="entry name" value="HSF"/>
    <property type="match status" value="1"/>
</dbReference>
<name>A0A507E4U7_9FUNG</name>
<dbReference type="GO" id="GO:0043565">
    <property type="term" value="F:sequence-specific DNA binding"/>
    <property type="evidence" value="ECO:0007669"/>
    <property type="project" value="InterPro"/>
</dbReference>
<feature type="region of interest" description="Disordered" evidence="8">
    <location>
        <begin position="119"/>
        <end position="175"/>
    </location>
</feature>
<sequence length="436" mass="50029">MVQKTTFIQKLHRILEDDAYKHLIRWSPSGTSFLVLDSVALSSQILPLVFKHNNYTSFVRQLNLYGFHKKNRSYHRNVISDGSPEDKDTSSQQHEPREFSHPKFLRFRPDLVCDIRRKPTAAQQQQMLQQRKEGSTLSQTDSESYNERGPSCKPALHLRPGSPSGTMHSNRSPISPIPTYNGYSNMNRDQRPHDAIRGPHDNQALLSSRSSFESTSSTQCQPAPAPQMQIMQDMQATMMKQISYLQETVHHLAQEVREMRDKNDMLERDVDMMAGGRQRKRSDVPPPRDERRPIEDRGRPMDDRSRPIDDRRPMSPLPFSSRHSRPSPPVLPQPASSAITLPPPSALASFNPTPYASPPVDGERIGGERMSSERKGSERMTNERGERYHPYRGDRIDESRMQLPPLRGTDEWKQQPVAGGNNDDWERNRGPWRLNL</sequence>
<feature type="region of interest" description="Disordered" evidence="8">
    <location>
        <begin position="260"/>
        <end position="436"/>
    </location>
</feature>
<dbReference type="AlphaFoldDB" id="A0A507E4U7"/>
<accession>A0A507E4U7</accession>
<comment type="subcellular location">
    <subcellularLocation>
        <location evidence="1">Nucleus</location>
    </subcellularLocation>
</comment>
<evidence type="ECO:0000256" key="6">
    <source>
        <dbReference type="ARBA" id="ARBA00023242"/>
    </source>
</evidence>
<feature type="compositionally biased region" description="Basic and acidic residues" evidence="8">
    <location>
        <begin position="260"/>
        <end position="271"/>
    </location>
</feature>
<keyword evidence="3" id="KW-0805">Transcription regulation</keyword>